<evidence type="ECO:0000313" key="2">
    <source>
        <dbReference type="Proteomes" id="UP001165121"/>
    </source>
</evidence>
<accession>A0A9W6XIQ9</accession>
<evidence type="ECO:0000313" key="1">
    <source>
        <dbReference type="EMBL" id="GMF40128.1"/>
    </source>
</evidence>
<reference evidence="1" key="1">
    <citation type="submission" date="2023-04" db="EMBL/GenBank/DDBJ databases">
        <title>Phytophthora fragariaefolia NBRC 109709.</title>
        <authorList>
            <person name="Ichikawa N."/>
            <person name="Sato H."/>
            <person name="Tonouchi N."/>
        </authorList>
    </citation>
    <scope>NUCLEOTIDE SEQUENCE</scope>
    <source>
        <strain evidence="1">NBRC 109709</strain>
    </source>
</reference>
<dbReference type="EMBL" id="BSXT01001227">
    <property type="protein sequence ID" value="GMF40128.1"/>
    <property type="molecule type" value="Genomic_DNA"/>
</dbReference>
<keyword evidence="2" id="KW-1185">Reference proteome</keyword>
<gene>
    <name evidence="1" type="ORF">Pfra01_001219000</name>
</gene>
<comment type="caution">
    <text evidence="1">The sequence shown here is derived from an EMBL/GenBank/DDBJ whole genome shotgun (WGS) entry which is preliminary data.</text>
</comment>
<name>A0A9W6XIQ9_9STRA</name>
<dbReference type="Proteomes" id="UP001165121">
    <property type="component" value="Unassembled WGS sequence"/>
</dbReference>
<organism evidence="1 2">
    <name type="scientific">Phytophthora fragariaefolia</name>
    <dbReference type="NCBI Taxonomy" id="1490495"/>
    <lineage>
        <taxon>Eukaryota</taxon>
        <taxon>Sar</taxon>
        <taxon>Stramenopiles</taxon>
        <taxon>Oomycota</taxon>
        <taxon>Peronosporomycetes</taxon>
        <taxon>Peronosporales</taxon>
        <taxon>Peronosporaceae</taxon>
        <taxon>Phytophthora</taxon>
    </lineage>
</organism>
<proteinExistence type="predicted"/>
<dbReference type="AlphaFoldDB" id="A0A9W6XIQ9"/>
<protein>
    <submittedName>
        <fullName evidence="1">Unnamed protein product</fullName>
    </submittedName>
</protein>
<sequence>MVKGINQLQALLSEQECTFATVPVSLFNEAPALSGSRKAMTSGDIALPAKAEAAAKPPTADAAGYVTHLSTKKKKVAACGVQAHTLPTVPLKSATASLDHLAKTGAPPHQA</sequence>